<dbReference type="EMBL" id="LMWN01000036">
    <property type="protein sequence ID" value="KUN02773.1"/>
    <property type="molecule type" value="Genomic_DNA"/>
</dbReference>
<dbReference type="AlphaFoldDB" id="A0A117Q116"/>
<dbReference type="RefSeq" id="WP_067127889.1">
    <property type="nucleotide sequence ID" value="NZ_KQ948215.1"/>
</dbReference>
<evidence type="ECO:0000313" key="2">
    <source>
        <dbReference type="EMBL" id="KUN02773.1"/>
    </source>
</evidence>
<organism evidence="2 3">
    <name type="scientific">Streptomyces yokosukanensis</name>
    <dbReference type="NCBI Taxonomy" id="67386"/>
    <lineage>
        <taxon>Bacteria</taxon>
        <taxon>Bacillati</taxon>
        <taxon>Actinomycetota</taxon>
        <taxon>Actinomycetes</taxon>
        <taxon>Kitasatosporales</taxon>
        <taxon>Streptomycetaceae</taxon>
        <taxon>Streptomyces</taxon>
    </lineage>
</organism>
<comment type="caution">
    <text evidence="2">The sequence shown here is derived from an EMBL/GenBank/DDBJ whole genome shotgun (WGS) entry which is preliminary data.</text>
</comment>
<evidence type="ECO:0000313" key="3">
    <source>
        <dbReference type="Proteomes" id="UP000053127"/>
    </source>
</evidence>
<reference evidence="2 3" key="1">
    <citation type="submission" date="2015-10" db="EMBL/GenBank/DDBJ databases">
        <title>Draft genome sequence of Streptomyces yokosukanensis DSM 40224, type strain for the species Streptomyces yokosukanensis.</title>
        <authorList>
            <person name="Ruckert C."/>
            <person name="Winkler A."/>
            <person name="Kalinowski J."/>
            <person name="Kampfer P."/>
            <person name="Glaeser S."/>
        </authorList>
    </citation>
    <scope>NUCLEOTIDE SEQUENCE [LARGE SCALE GENOMIC DNA]</scope>
    <source>
        <strain evidence="2 3">DSM 40224</strain>
    </source>
</reference>
<dbReference type="Proteomes" id="UP000053127">
    <property type="component" value="Unassembled WGS sequence"/>
</dbReference>
<evidence type="ECO:0000256" key="1">
    <source>
        <dbReference type="SAM" id="Phobius"/>
    </source>
</evidence>
<keyword evidence="1" id="KW-0812">Transmembrane</keyword>
<keyword evidence="1" id="KW-1133">Transmembrane helix</keyword>
<keyword evidence="3" id="KW-1185">Reference proteome</keyword>
<protein>
    <submittedName>
        <fullName evidence="2">Uncharacterized protein</fullName>
    </submittedName>
</protein>
<sequence>MADAVLEQRLIGGVAAILLLFAVVLVVLMVVGLSCCISDAIRRRRREARQKVADAAARGSLYAYLDDCALLDTELSEGFQRLDAAVRDGQKGEQA</sequence>
<proteinExistence type="predicted"/>
<keyword evidence="1" id="KW-0472">Membrane</keyword>
<gene>
    <name evidence="2" type="ORF">AQI95_24850</name>
</gene>
<accession>A0A117Q116</accession>
<feature type="transmembrane region" description="Helical" evidence="1">
    <location>
        <begin position="12"/>
        <end position="41"/>
    </location>
</feature>
<dbReference type="STRING" id="67386.AQI95_24850"/>
<name>A0A117Q116_9ACTN</name>